<comment type="caution">
    <text evidence="1">The sequence shown here is derived from an EMBL/GenBank/DDBJ whole genome shotgun (WGS) entry which is preliminary data.</text>
</comment>
<proteinExistence type="predicted"/>
<dbReference type="Proteomes" id="UP000076442">
    <property type="component" value="Unassembled WGS sequence"/>
</dbReference>
<accession>A0AAP1E7W8</accession>
<evidence type="ECO:0000313" key="2">
    <source>
        <dbReference type="EMBL" id="KZD93408.1"/>
    </source>
</evidence>
<gene>
    <name evidence="2" type="ORF">B4122_1240</name>
    <name evidence="1" type="ORF">B4122_1983</name>
</gene>
<sequence length="222" mass="25156">MSIDWYLSSSSNYLSGWENDEFNTNKYEIFKEILANSPETYDIELNHKSQQVIIQTTQDSETKKVLTVLGLLNPGDLIKYDDSYWIVNSRPTDNKMNDSATMRQCNTSFFLTSEDKLVDTGKINEITGKPIYEKVPGEKTEIPCIFERTTSINGTELAVNLPDGQANITIPYLVHEKLKIGLTLTFFGEDYQVDDIDYSKVYGDHGTIKLVAKKKVGEKTLA</sequence>
<reference evidence="1 3" key="1">
    <citation type="submission" date="2015-09" db="EMBL/GenBank/DDBJ databases">
        <title>Spore heat resistance.</title>
        <authorList>
            <person name="Boekhorst J."/>
            <person name="Berendsen E.M."/>
            <person name="Wells-Bennik M.H."/>
            <person name="Kuipers O.P."/>
        </authorList>
    </citation>
    <scope>NUCLEOTIDE SEQUENCE [LARGE SCALE GENOMIC DNA]</scope>
    <source>
        <strain evidence="1 3">B4122</strain>
    </source>
</reference>
<dbReference type="RefSeq" id="WP_042976253.1">
    <property type="nucleotide sequence ID" value="NZ_JBANEV010000003.1"/>
</dbReference>
<dbReference type="EMBL" id="LJZV01000005">
    <property type="protein sequence ID" value="KZD93408.1"/>
    <property type="molecule type" value="Genomic_DNA"/>
</dbReference>
<organism evidence="1 3">
    <name type="scientific">Bacillus subtilis</name>
    <dbReference type="NCBI Taxonomy" id="1423"/>
    <lineage>
        <taxon>Bacteria</taxon>
        <taxon>Bacillati</taxon>
        <taxon>Bacillota</taxon>
        <taxon>Bacilli</taxon>
        <taxon>Bacillales</taxon>
        <taxon>Bacillaceae</taxon>
        <taxon>Bacillus</taxon>
    </lineage>
</organism>
<dbReference type="AlphaFoldDB" id="A0AAP1E7W8"/>
<protein>
    <submittedName>
        <fullName evidence="1">Uncharacterized protein</fullName>
    </submittedName>
</protein>
<name>A0AAP1E7W8_BACIU</name>
<dbReference type="EMBL" id="LJZV01000012">
    <property type="protein sequence ID" value="KZD91341.1"/>
    <property type="molecule type" value="Genomic_DNA"/>
</dbReference>
<evidence type="ECO:0000313" key="3">
    <source>
        <dbReference type="Proteomes" id="UP000076442"/>
    </source>
</evidence>
<evidence type="ECO:0000313" key="1">
    <source>
        <dbReference type="EMBL" id="KZD91341.1"/>
    </source>
</evidence>